<dbReference type="PANTHER" id="PTHR43701:SF12">
    <property type="entry name" value="MEMBRANE TRANSPORTER PROTEIN YTNM-RELATED"/>
    <property type="match status" value="1"/>
</dbReference>
<proteinExistence type="inferred from homology"/>
<dbReference type="GO" id="GO:0005886">
    <property type="term" value="C:plasma membrane"/>
    <property type="evidence" value="ECO:0007669"/>
    <property type="project" value="UniProtKB-SubCell"/>
</dbReference>
<keyword evidence="3 6" id="KW-0812">Transmembrane</keyword>
<dbReference type="AlphaFoldDB" id="A0AAF0BVG4"/>
<dbReference type="EMBL" id="CP116942">
    <property type="protein sequence ID" value="WCO66354.1"/>
    <property type="molecule type" value="Genomic_DNA"/>
</dbReference>
<feature type="transmembrane region" description="Helical" evidence="6">
    <location>
        <begin position="175"/>
        <end position="197"/>
    </location>
</feature>
<keyword evidence="5 6" id="KW-0472">Membrane</keyword>
<feature type="transmembrane region" description="Helical" evidence="6">
    <location>
        <begin position="204"/>
        <end position="225"/>
    </location>
</feature>
<reference evidence="7" key="1">
    <citation type="submission" date="2023-01" db="EMBL/GenBank/DDBJ databases">
        <title>The diversity of Class Acidimicrobiia in South China Sea sediment environments and the proposal of Iamia marina sp. nov., a novel species of the genus Iamia.</title>
        <authorList>
            <person name="He Y."/>
            <person name="Tian X."/>
        </authorList>
    </citation>
    <scope>NUCLEOTIDE SEQUENCE</scope>
    <source>
        <strain evidence="7">DSM 19957</strain>
    </source>
</reference>
<evidence type="ECO:0000256" key="4">
    <source>
        <dbReference type="ARBA" id="ARBA00022989"/>
    </source>
</evidence>
<organism evidence="7 8">
    <name type="scientific">Iamia majanohamensis</name>
    <dbReference type="NCBI Taxonomy" id="467976"/>
    <lineage>
        <taxon>Bacteria</taxon>
        <taxon>Bacillati</taxon>
        <taxon>Actinomycetota</taxon>
        <taxon>Acidimicrobiia</taxon>
        <taxon>Acidimicrobiales</taxon>
        <taxon>Iamiaceae</taxon>
        <taxon>Iamia</taxon>
    </lineage>
</organism>
<feature type="transmembrane region" description="Helical" evidence="6">
    <location>
        <begin position="98"/>
        <end position="115"/>
    </location>
</feature>
<evidence type="ECO:0000256" key="6">
    <source>
        <dbReference type="RuleBase" id="RU363041"/>
    </source>
</evidence>
<dbReference type="InterPro" id="IPR051598">
    <property type="entry name" value="TSUP/Inactive_protease-like"/>
</dbReference>
<gene>
    <name evidence="7" type="ORF">PO878_17795</name>
</gene>
<evidence type="ECO:0000256" key="1">
    <source>
        <dbReference type="ARBA" id="ARBA00004141"/>
    </source>
</evidence>
<comment type="similarity">
    <text evidence="2 6">Belongs to the 4-toluene sulfonate uptake permease (TSUP) (TC 2.A.102) family.</text>
</comment>
<dbReference type="PANTHER" id="PTHR43701">
    <property type="entry name" value="MEMBRANE TRANSPORTER PROTEIN MJ0441-RELATED"/>
    <property type="match status" value="1"/>
</dbReference>
<evidence type="ECO:0000313" key="8">
    <source>
        <dbReference type="Proteomes" id="UP001216390"/>
    </source>
</evidence>
<feature type="transmembrane region" description="Helical" evidence="6">
    <location>
        <begin position="35"/>
        <end position="60"/>
    </location>
</feature>
<keyword evidence="8" id="KW-1185">Reference proteome</keyword>
<feature type="transmembrane region" description="Helical" evidence="6">
    <location>
        <begin position="136"/>
        <end position="155"/>
    </location>
</feature>
<evidence type="ECO:0000256" key="2">
    <source>
        <dbReference type="ARBA" id="ARBA00009142"/>
    </source>
</evidence>
<protein>
    <recommendedName>
        <fullName evidence="6">Probable membrane transporter protein</fullName>
    </recommendedName>
</protein>
<keyword evidence="6" id="KW-1003">Cell membrane</keyword>
<dbReference type="InterPro" id="IPR002781">
    <property type="entry name" value="TM_pro_TauE-like"/>
</dbReference>
<name>A0AAF0BVG4_9ACTN</name>
<dbReference type="Proteomes" id="UP001216390">
    <property type="component" value="Chromosome"/>
</dbReference>
<feature type="transmembrane region" description="Helical" evidence="6">
    <location>
        <begin position="72"/>
        <end position="92"/>
    </location>
</feature>
<sequence>MRRLIVLAVVGLAAQLVDGALGMAYGVTSSSLMLAVGLAPAAASASVHLSEIGTTLVSGASHWRFGNVDWRVVARLGVPGAVGAFAGATLLSNLSTEVAAPWMAAILLGLGLYVLGRFTLGRLRTVEGAPPLRSRFLAPLGLLAGFVDASGGGGWGPVATPTLLVSGRVEPRKVIGSVDTSELLVALAASLGFLIGIGGEGVRAGYVLALLAGGVLAAPFAAYLVRVIPAQMLGSMVGGIIVLTNSRTLVRQAGIEGLGSAAIYLGIVLLWAAAVAWSARTVLRDRAEAREGAGRDEEAEPVLVS</sequence>
<feature type="transmembrane region" description="Helical" evidence="6">
    <location>
        <begin position="262"/>
        <end position="279"/>
    </location>
</feature>
<evidence type="ECO:0000256" key="3">
    <source>
        <dbReference type="ARBA" id="ARBA00022692"/>
    </source>
</evidence>
<comment type="subcellular location">
    <subcellularLocation>
        <location evidence="6">Cell membrane</location>
        <topology evidence="6">Multi-pass membrane protein</topology>
    </subcellularLocation>
    <subcellularLocation>
        <location evidence="1">Membrane</location>
        <topology evidence="1">Multi-pass membrane protein</topology>
    </subcellularLocation>
</comment>
<dbReference type="RefSeq" id="WP_272735877.1">
    <property type="nucleotide sequence ID" value="NZ_CP116942.1"/>
</dbReference>
<keyword evidence="4 6" id="KW-1133">Transmembrane helix</keyword>
<dbReference type="Pfam" id="PF01925">
    <property type="entry name" value="TauE"/>
    <property type="match status" value="1"/>
</dbReference>
<accession>A0AAF0BVG4</accession>
<dbReference type="KEGG" id="ima:PO878_17795"/>
<evidence type="ECO:0000256" key="5">
    <source>
        <dbReference type="ARBA" id="ARBA00023136"/>
    </source>
</evidence>
<evidence type="ECO:0000313" key="7">
    <source>
        <dbReference type="EMBL" id="WCO66354.1"/>
    </source>
</evidence>